<keyword evidence="2" id="KW-1185">Reference proteome</keyword>
<protein>
    <submittedName>
        <fullName evidence="1">Uncharacterized protein</fullName>
    </submittedName>
</protein>
<evidence type="ECO:0000313" key="2">
    <source>
        <dbReference type="Proteomes" id="UP000310200"/>
    </source>
</evidence>
<dbReference type="AlphaFoldDB" id="A0A4S2KSH5"/>
<accession>A0A4S2KSH5</accession>
<name>A0A4S2KSH5_9HYME</name>
<proteinExistence type="predicted"/>
<dbReference type="Proteomes" id="UP000310200">
    <property type="component" value="Unassembled WGS sequence"/>
</dbReference>
<feature type="non-terminal residue" evidence="1">
    <location>
        <position position="85"/>
    </location>
</feature>
<sequence>MKDILSTAVWKRPCPNLELVSMNLRLIFSSADLLKRLRQSSDRCSAQTVASARSPCGVSMYPTRPTTIIGGVSRIVTASTISFLF</sequence>
<dbReference type="EMBL" id="QBLH01001194">
    <property type="protein sequence ID" value="TGZ52720.1"/>
    <property type="molecule type" value="Genomic_DNA"/>
</dbReference>
<evidence type="ECO:0000313" key="1">
    <source>
        <dbReference type="EMBL" id="TGZ52720.1"/>
    </source>
</evidence>
<reference evidence="1 2" key="1">
    <citation type="journal article" date="2019" name="Philos. Trans. R. Soc. Lond., B, Biol. Sci.">
        <title>Ant behaviour and brain gene expression of defending hosts depend on the ecological success of the intruding social parasite.</title>
        <authorList>
            <person name="Kaur R."/>
            <person name="Stoldt M."/>
            <person name="Jongepier E."/>
            <person name="Feldmeyer B."/>
            <person name="Menzel F."/>
            <person name="Bornberg-Bauer E."/>
            <person name="Foitzik S."/>
        </authorList>
    </citation>
    <scope>NUCLEOTIDE SEQUENCE [LARGE SCALE GENOMIC DNA]</scope>
    <source>
        <tissue evidence="1">Whole body</tissue>
    </source>
</reference>
<organism evidence="1 2">
    <name type="scientific">Temnothorax longispinosus</name>
    <dbReference type="NCBI Taxonomy" id="300112"/>
    <lineage>
        <taxon>Eukaryota</taxon>
        <taxon>Metazoa</taxon>
        <taxon>Ecdysozoa</taxon>
        <taxon>Arthropoda</taxon>
        <taxon>Hexapoda</taxon>
        <taxon>Insecta</taxon>
        <taxon>Pterygota</taxon>
        <taxon>Neoptera</taxon>
        <taxon>Endopterygota</taxon>
        <taxon>Hymenoptera</taxon>
        <taxon>Apocrita</taxon>
        <taxon>Aculeata</taxon>
        <taxon>Formicoidea</taxon>
        <taxon>Formicidae</taxon>
        <taxon>Myrmicinae</taxon>
        <taxon>Temnothorax</taxon>
    </lineage>
</organism>
<comment type="caution">
    <text evidence="1">The sequence shown here is derived from an EMBL/GenBank/DDBJ whole genome shotgun (WGS) entry which is preliminary data.</text>
</comment>
<gene>
    <name evidence="1" type="ORF">DBV15_02497</name>
</gene>